<dbReference type="EMBL" id="QJSQ01000030">
    <property type="protein sequence ID" value="PYE16190.1"/>
    <property type="molecule type" value="Genomic_DNA"/>
</dbReference>
<dbReference type="InterPro" id="IPR005119">
    <property type="entry name" value="LysR_subst-bd"/>
</dbReference>
<feature type="domain" description="HTH lysR-type" evidence="5">
    <location>
        <begin position="16"/>
        <end position="73"/>
    </location>
</feature>
<evidence type="ECO:0000256" key="2">
    <source>
        <dbReference type="ARBA" id="ARBA00023015"/>
    </source>
</evidence>
<dbReference type="InterPro" id="IPR036390">
    <property type="entry name" value="WH_DNA-bd_sf"/>
</dbReference>
<dbReference type="GO" id="GO:0006351">
    <property type="term" value="P:DNA-templated transcription"/>
    <property type="evidence" value="ECO:0007669"/>
    <property type="project" value="TreeGrafter"/>
</dbReference>
<dbReference type="InterPro" id="IPR036388">
    <property type="entry name" value="WH-like_DNA-bd_sf"/>
</dbReference>
<comment type="caution">
    <text evidence="6">The sequence shown here is derived from an EMBL/GenBank/DDBJ whole genome shotgun (WGS) entry which is preliminary data.</text>
</comment>
<reference evidence="6 7" key="1">
    <citation type="submission" date="2018-06" db="EMBL/GenBank/DDBJ databases">
        <title>Genomic Encyclopedia of Type Strains, Phase IV (KMG-V): Genome sequencing to study the core and pangenomes of soil and plant-associated prokaryotes.</title>
        <authorList>
            <person name="Whitman W."/>
        </authorList>
    </citation>
    <scope>NUCLEOTIDE SEQUENCE [LARGE SCALE GENOMIC DNA]</scope>
    <source>
        <strain evidence="6 7">SRCL-318</strain>
    </source>
</reference>
<evidence type="ECO:0000313" key="6">
    <source>
        <dbReference type="EMBL" id="PYE16190.1"/>
    </source>
</evidence>
<keyword evidence="4" id="KW-0804">Transcription</keyword>
<dbReference type="AlphaFoldDB" id="A0A2V4T1C9"/>
<dbReference type="Gene3D" id="1.10.10.10">
    <property type="entry name" value="Winged helix-like DNA-binding domain superfamily/Winged helix DNA-binding domain"/>
    <property type="match status" value="1"/>
</dbReference>
<evidence type="ECO:0000256" key="4">
    <source>
        <dbReference type="ARBA" id="ARBA00023163"/>
    </source>
</evidence>
<dbReference type="PANTHER" id="PTHR30537:SF72">
    <property type="entry name" value="LYSR FAMILY TRANSCRIPTIONAL REGULATOR"/>
    <property type="match status" value="1"/>
</dbReference>
<evidence type="ECO:0000256" key="3">
    <source>
        <dbReference type="ARBA" id="ARBA00023125"/>
    </source>
</evidence>
<accession>A0A2V4T1C9</accession>
<keyword evidence="3" id="KW-0238">DNA-binding</keyword>
<dbReference type="SUPFAM" id="SSF53850">
    <property type="entry name" value="Periplasmic binding protein-like II"/>
    <property type="match status" value="1"/>
</dbReference>
<dbReference type="Proteomes" id="UP000247772">
    <property type="component" value="Unassembled WGS sequence"/>
</dbReference>
<dbReference type="FunFam" id="1.10.10.10:FF:000001">
    <property type="entry name" value="LysR family transcriptional regulator"/>
    <property type="match status" value="1"/>
</dbReference>
<comment type="similarity">
    <text evidence="1">Belongs to the LysR transcriptional regulatory family.</text>
</comment>
<dbReference type="Gene3D" id="3.40.190.290">
    <property type="match status" value="1"/>
</dbReference>
<dbReference type="FunFam" id="3.40.190.290:FF:000001">
    <property type="entry name" value="Transcriptional regulator, LysR family"/>
    <property type="match status" value="1"/>
</dbReference>
<sequence>MLSFVQTDNLQGRMMDRLDQYRIFVQVAEMGSFIKAAHVLDVPRASVSAAVQQLETQVGTRLLHRTTRQVHLTFEGSQLLERVRPLLAALEDIDLMFQVSQRQVSGQLRIDVPSRIARRVIAPALPSLLRRHPRLRLMLGSSDRVVDLVQEGVDCAVRVGTLHESSLVVRPLGAIALINCASPAYLREHAAPERPDDLTSRHWMVGYASPTTGREQPWEYISENGAGRVVDVPSQVVVNNAESYIACCRAGLGLIQIPRFDVQHLLDAAELVEVMPAYRAAPMPVSLVYPHRRQRSRRLAIFLDWFEELMRSHMQA</sequence>
<dbReference type="Pfam" id="PF00126">
    <property type="entry name" value="HTH_1"/>
    <property type="match status" value="1"/>
</dbReference>
<protein>
    <submittedName>
        <fullName evidence="6">LysR family transcriptional regulator</fullName>
    </submittedName>
</protein>
<dbReference type="InterPro" id="IPR000847">
    <property type="entry name" value="LysR_HTH_N"/>
</dbReference>
<name>A0A2V4T1C9_9BURK</name>
<dbReference type="GO" id="GO:0003700">
    <property type="term" value="F:DNA-binding transcription factor activity"/>
    <property type="evidence" value="ECO:0007669"/>
    <property type="project" value="InterPro"/>
</dbReference>
<dbReference type="SUPFAM" id="SSF46785">
    <property type="entry name" value="Winged helix' DNA-binding domain"/>
    <property type="match status" value="1"/>
</dbReference>
<evidence type="ECO:0000256" key="1">
    <source>
        <dbReference type="ARBA" id="ARBA00009437"/>
    </source>
</evidence>
<evidence type="ECO:0000259" key="5">
    <source>
        <dbReference type="PROSITE" id="PS50931"/>
    </source>
</evidence>
<organism evidence="6 7">
    <name type="scientific">Paraburkholderia silvatlantica</name>
    <dbReference type="NCBI Taxonomy" id="321895"/>
    <lineage>
        <taxon>Bacteria</taxon>
        <taxon>Pseudomonadati</taxon>
        <taxon>Pseudomonadota</taxon>
        <taxon>Betaproteobacteria</taxon>
        <taxon>Burkholderiales</taxon>
        <taxon>Burkholderiaceae</taxon>
        <taxon>Paraburkholderia</taxon>
    </lineage>
</organism>
<dbReference type="PROSITE" id="PS50931">
    <property type="entry name" value="HTH_LYSR"/>
    <property type="match status" value="1"/>
</dbReference>
<dbReference type="InterPro" id="IPR058163">
    <property type="entry name" value="LysR-type_TF_proteobact-type"/>
</dbReference>
<dbReference type="Pfam" id="PF03466">
    <property type="entry name" value="LysR_substrate"/>
    <property type="match status" value="1"/>
</dbReference>
<dbReference type="CDD" id="cd08472">
    <property type="entry name" value="PBP2_CrgA_like_3"/>
    <property type="match status" value="1"/>
</dbReference>
<gene>
    <name evidence="6" type="ORF">C7410_13037</name>
</gene>
<evidence type="ECO:0000313" key="7">
    <source>
        <dbReference type="Proteomes" id="UP000247772"/>
    </source>
</evidence>
<dbReference type="PANTHER" id="PTHR30537">
    <property type="entry name" value="HTH-TYPE TRANSCRIPTIONAL REGULATOR"/>
    <property type="match status" value="1"/>
</dbReference>
<proteinExistence type="inferred from homology"/>
<dbReference type="GO" id="GO:0043565">
    <property type="term" value="F:sequence-specific DNA binding"/>
    <property type="evidence" value="ECO:0007669"/>
    <property type="project" value="TreeGrafter"/>
</dbReference>
<keyword evidence="2" id="KW-0805">Transcription regulation</keyword>